<accession>A0A6M0S1A9</accession>
<name>A0A6M0S1A9_9CYAN</name>
<organism evidence="2 3">
    <name type="scientific">Adonisia turfae CCMR0082</name>
    <dbReference type="NCBI Taxonomy" id="2304604"/>
    <lineage>
        <taxon>Bacteria</taxon>
        <taxon>Bacillati</taxon>
        <taxon>Cyanobacteriota</taxon>
        <taxon>Adonisia</taxon>
        <taxon>Adonisia turfae</taxon>
    </lineage>
</organism>
<dbReference type="RefSeq" id="WP_163660142.1">
    <property type="nucleotide sequence ID" value="NZ_QZCE01000001.1"/>
</dbReference>
<keyword evidence="2" id="KW-0808">Transferase</keyword>
<evidence type="ECO:0000313" key="3">
    <source>
        <dbReference type="Proteomes" id="UP000473574"/>
    </source>
</evidence>
<dbReference type="Proteomes" id="UP000473574">
    <property type="component" value="Unassembled WGS sequence"/>
</dbReference>
<dbReference type="Gene3D" id="3.30.460.10">
    <property type="entry name" value="Beta Polymerase, domain 2"/>
    <property type="match status" value="1"/>
</dbReference>
<dbReference type="EMBL" id="QZCE01000001">
    <property type="protein sequence ID" value="NEZ62020.1"/>
    <property type="molecule type" value="Genomic_DNA"/>
</dbReference>
<dbReference type="InterPro" id="IPR043519">
    <property type="entry name" value="NT_sf"/>
</dbReference>
<proteinExistence type="predicted"/>
<evidence type="ECO:0000259" key="1">
    <source>
        <dbReference type="Pfam" id="PF01909"/>
    </source>
</evidence>
<dbReference type="CDD" id="cd05403">
    <property type="entry name" value="NT_KNTase_like"/>
    <property type="match status" value="1"/>
</dbReference>
<dbReference type="Pfam" id="PF01909">
    <property type="entry name" value="NTP_transf_2"/>
    <property type="match status" value="1"/>
</dbReference>
<sequence>MTDELIAIATKIQQDRYPDADVIFLAGSVIRGEGTATSDLDLVVVFQQLPAAYRESFQFEGWPVEAFVHDPETLRYFFFEVDSPTGIPSLPAMVSEGIEIPQPSELSRELKQLADDILDDGGPPVWDKDAIDRSRYAITELIDDIRAPRSRAELIASGTQLYDAVANHYLRSRNLWSATGKTIPKRLQQVSPQFAAQFEDSFAALFAHGETDQLIGVVENMLMPEGGWLFEGYKLVAPVSWKKPI</sequence>
<reference evidence="2 3" key="1">
    <citation type="journal article" date="2020" name="Microb. Ecol.">
        <title>Ecogenomics of the Marine Benthic Filamentous Cyanobacterium Adonisia.</title>
        <authorList>
            <person name="Walter J.M."/>
            <person name="Coutinho F.H."/>
            <person name="Leomil L."/>
            <person name="Hargreaves P.I."/>
            <person name="Campeao M.E."/>
            <person name="Vieira V.V."/>
            <person name="Silva B.S."/>
            <person name="Fistarol G.O."/>
            <person name="Salomon P.S."/>
            <person name="Sawabe T."/>
            <person name="Mino S."/>
            <person name="Hosokawa M."/>
            <person name="Miyashita H."/>
            <person name="Maruyama F."/>
            <person name="van Verk M.C."/>
            <person name="Dutilh B.E."/>
            <person name="Thompson C.C."/>
            <person name="Thompson F.L."/>
        </authorList>
    </citation>
    <scope>NUCLEOTIDE SEQUENCE [LARGE SCALE GENOMIC DNA]</scope>
    <source>
        <strain evidence="2 3">CCMR0082</strain>
    </source>
</reference>
<dbReference type="AlphaFoldDB" id="A0A6M0S1A9"/>
<dbReference type="GO" id="GO:0016779">
    <property type="term" value="F:nucleotidyltransferase activity"/>
    <property type="evidence" value="ECO:0007669"/>
    <property type="project" value="InterPro"/>
</dbReference>
<feature type="domain" description="Polymerase nucleotidyl transferase" evidence="1">
    <location>
        <begin position="14"/>
        <end position="49"/>
    </location>
</feature>
<dbReference type="InterPro" id="IPR002934">
    <property type="entry name" value="Polymerase_NTP_transf_dom"/>
</dbReference>
<gene>
    <name evidence="2" type="ORF">D0962_04390</name>
</gene>
<dbReference type="SUPFAM" id="SSF81301">
    <property type="entry name" value="Nucleotidyltransferase"/>
    <property type="match status" value="1"/>
</dbReference>
<evidence type="ECO:0000313" key="2">
    <source>
        <dbReference type="EMBL" id="NEZ62020.1"/>
    </source>
</evidence>
<protein>
    <submittedName>
        <fullName evidence="2">Nucleotidyltransferase domain-containing protein</fullName>
    </submittedName>
</protein>
<comment type="caution">
    <text evidence="2">The sequence shown here is derived from an EMBL/GenBank/DDBJ whole genome shotgun (WGS) entry which is preliminary data.</text>
</comment>